<name>A0A5P2V069_9ACTN</name>
<evidence type="ECO:0000256" key="2">
    <source>
        <dbReference type="ARBA" id="ARBA00023125"/>
    </source>
</evidence>
<dbReference type="Gene3D" id="1.10.10.10">
    <property type="entry name" value="Winged helix-like DNA-binding domain superfamily/Winged helix DNA-binding domain"/>
    <property type="match status" value="1"/>
</dbReference>
<evidence type="ECO:0000256" key="1">
    <source>
        <dbReference type="ARBA" id="ARBA00023015"/>
    </source>
</evidence>
<dbReference type="Proteomes" id="UP000326831">
    <property type="component" value="Chromosome"/>
</dbReference>
<dbReference type="InterPro" id="IPR036388">
    <property type="entry name" value="WH-like_DNA-bd_sf"/>
</dbReference>
<keyword evidence="7" id="KW-1185">Reference proteome</keyword>
<evidence type="ECO:0000259" key="4">
    <source>
        <dbReference type="PROSITE" id="PS50995"/>
    </source>
</evidence>
<feature type="domain" description="HTH marR-type" evidence="4">
    <location>
        <begin position="12"/>
        <end position="147"/>
    </location>
</feature>
<keyword evidence="3" id="KW-0804">Transcription</keyword>
<reference evidence="5" key="3">
    <citation type="submission" date="2020-09" db="EMBL/GenBank/DDBJ databases">
        <authorList>
            <person name="Sun Q."/>
            <person name="Ohkuma M."/>
        </authorList>
    </citation>
    <scope>NUCLEOTIDE SEQUENCE</scope>
    <source>
        <strain evidence="5">JCM 4834</strain>
    </source>
</reference>
<dbReference type="SMART" id="SM00347">
    <property type="entry name" value="HTH_MARR"/>
    <property type="match status" value="1"/>
</dbReference>
<dbReference type="PROSITE" id="PS50995">
    <property type="entry name" value="HTH_MARR_2"/>
    <property type="match status" value="1"/>
</dbReference>
<reference evidence="6 7" key="2">
    <citation type="submission" date="2017-09" db="EMBL/GenBank/DDBJ databases">
        <authorList>
            <person name="Lee N."/>
            <person name="Cho B.-K."/>
        </authorList>
    </citation>
    <scope>NUCLEOTIDE SEQUENCE [LARGE SCALE GENOMIC DNA]</scope>
    <source>
        <strain evidence="6 7">ATCC 27467</strain>
    </source>
</reference>
<dbReference type="OrthoDB" id="3830756at2"/>
<reference evidence="5" key="1">
    <citation type="journal article" date="2014" name="Int. J. Syst. Evol. Microbiol.">
        <title>Complete genome sequence of Corynebacterium casei LMG S-19264T (=DSM 44701T), isolated from a smear-ripened cheese.</title>
        <authorList>
            <consortium name="US DOE Joint Genome Institute (JGI-PGF)"/>
            <person name="Walter F."/>
            <person name="Albersmeier A."/>
            <person name="Kalinowski J."/>
            <person name="Ruckert C."/>
        </authorList>
    </citation>
    <scope>NUCLEOTIDE SEQUENCE</scope>
    <source>
        <strain evidence="5">JCM 4834</strain>
    </source>
</reference>
<dbReference type="EMBL" id="CP023701">
    <property type="protein sequence ID" value="QEU82437.1"/>
    <property type="molecule type" value="Genomic_DNA"/>
</dbReference>
<dbReference type="Pfam" id="PF01047">
    <property type="entry name" value="MarR"/>
    <property type="match status" value="1"/>
</dbReference>
<dbReference type="KEGG" id="ssub:CP968_32990"/>
<evidence type="ECO:0000313" key="7">
    <source>
        <dbReference type="Proteomes" id="UP000326831"/>
    </source>
</evidence>
<dbReference type="GO" id="GO:0003700">
    <property type="term" value="F:DNA-binding transcription factor activity"/>
    <property type="evidence" value="ECO:0007669"/>
    <property type="project" value="InterPro"/>
</dbReference>
<keyword evidence="1" id="KW-0805">Transcription regulation</keyword>
<dbReference type="InterPro" id="IPR023187">
    <property type="entry name" value="Tscrpt_reg_MarR-type_CS"/>
</dbReference>
<gene>
    <name evidence="6" type="ORF">CP968_32990</name>
    <name evidence="5" type="ORF">GCM10010371_33700</name>
</gene>
<protein>
    <submittedName>
        <fullName evidence="6">MarR family transcriptional regulator</fullName>
    </submittedName>
</protein>
<accession>A0A5P2V069</accession>
<dbReference type="PANTHER" id="PTHR33164:SF103">
    <property type="entry name" value="REGULATORY PROTEIN MARR"/>
    <property type="match status" value="1"/>
</dbReference>
<dbReference type="PROSITE" id="PS01117">
    <property type="entry name" value="HTH_MARR_1"/>
    <property type="match status" value="1"/>
</dbReference>
<keyword evidence="2" id="KW-0238">DNA-binding</keyword>
<dbReference type="InterPro" id="IPR039422">
    <property type="entry name" value="MarR/SlyA-like"/>
</dbReference>
<dbReference type="PANTHER" id="PTHR33164">
    <property type="entry name" value="TRANSCRIPTIONAL REGULATOR, MARR FAMILY"/>
    <property type="match status" value="1"/>
</dbReference>
<evidence type="ECO:0000313" key="5">
    <source>
        <dbReference type="EMBL" id="GGZ70952.1"/>
    </source>
</evidence>
<dbReference type="RefSeq" id="WP_150521441.1">
    <property type="nucleotide sequence ID" value="NZ_BMVX01000011.1"/>
</dbReference>
<dbReference type="GO" id="GO:0003677">
    <property type="term" value="F:DNA binding"/>
    <property type="evidence" value="ECO:0007669"/>
    <property type="project" value="UniProtKB-KW"/>
</dbReference>
<dbReference type="AlphaFoldDB" id="A0A5P2V069"/>
<dbReference type="InterPro" id="IPR036390">
    <property type="entry name" value="WH_DNA-bd_sf"/>
</dbReference>
<evidence type="ECO:0000256" key="3">
    <source>
        <dbReference type="ARBA" id="ARBA00023163"/>
    </source>
</evidence>
<evidence type="ECO:0000313" key="6">
    <source>
        <dbReference type="EMBL" id="QEU82437.1"/>
    </source>
</evidence>
<dbReference type="GO" id="GO:0006950">
    <property type="term" value="P:response to stress"/>
    <property type="evidence" value="ECO:0007669"/>
    <property type="project" value="TreeGrafter"/>
</dbReference>
<dbReference type="EMBL" id="BMVX01000011">
    <property type="protein sequence ID" value="GGZ70952.1"/>
    <property type="molecule type" value="Genomic_DNA"/>
</dbReference>
<dbReference type="SUPFAM" id="SSF46785">
    <property type="entry name" value="Winged helix' DNA-binding domain"/>
    <property type="match status" value="1"/>
</dbReference>
<sequence>MPVPAPGPRSTDHDAARSVSDIVELLDVVWERARQTTTAAPASASQLRLMYLVDGRPGIRMRALAHLLDAAAPSVTRLCDRLEAIGFLERHPCPDSGRELTLKLTPAGEAHLAQIRESREQTLSHALGTMTADHRRALVTGLAALHLGITGAAAGLPQQRDCAPDAQDAVTRLSG</sequence>
<organism evidence="6 7">
    <name type="scientific">Streptomyces subrutilus</name>
    <dbReference type="NCBI Taxonomy" id="36818"/>
    <lineage>
        <taxon>Bacteria</taxon>
        <taxon>Bacillati</taxon>
        <taxon>Actinomycetota</taxon>
        <taxon>Actinomycetes</taxon>
        <taxon>Kitasatosporales</taxon>
        <taxon>Streptomycetaceae</taxon>
        <taxon>Streptomyces</taxon>
    </lineage>
</organism>
<proteinExistence type="predicted"/>
<dbReference type="InterPro" id="IPR000835">
    <property type="entry name" value="HTH_MarR-typ"/>
</dbReference>
<dbReference type="Proteomes" id="UP000634660">
    <property type="component" value="Unassembled WGS sequence"/>
</dbReference>